<feature type="transmembrane region" description="Helical" evidence="6">
    <location>
        <begin position="12"/>
        <end position="30"/>
    </location>
</feature>
<feature type="transmembrane region" description="Helical" evidence="6">
    <location>
        <begin position="164"/>
        <end position="186"/>
    </location>
</feature>
<comment type="caution">
    <text evidence="8">The sequence shown here is derived from an EMBL/GenBank/DDBJ whole genome shotgun (WGS) entry which is preliminary data.</text>
</comment>
<keyword evidence="4 6" id="KW-1133">Transmembrane helix</keyword>
<gene>
    <name evidence="8" type="ORF">ENG92_03985</name>
</gene>
<sequence length="206" mass="23152">MNTENVRREIKIWDPLVRIFHWTLVVSFVVDYASGDELTTIHIWFGYLITGLLVFRIIWGFVGPKHARFSDFVYPPGEIITYVKSLVSGKPARYLGHNPAGGLMVILLLVSLGFTVGTGLLMIQTPKSGTLQVTDAQSSWLVYEDDDEHKAHEGNEAFEEIHEFFANLTLLLVLLHIAGVVVSSRIHRENLVRSMINGKKPADPKP</sequence>
<feature type="transmembrane region" description="Helical" evidence="6">
    <location>
        <begin position="100"/>
        <end position="123"/>
    </location>
</feature>
<dbReference type="EMBL" id="DRCV01000179">
    <property type="protein sequence ID" value="HDK38156.1"/>
    <property type="molecule type" value="Genomic_DNA"/>
</dbReference>
<keyword evidence="5 6" id="KW-0472">Membrane</keyword>
<name>A0A831NYC1_9GAMM</name>
<protein>
    <submittedName>
        <fullName evidence="8">Cytochrome B</fullName>
    </submittedName>
</protein>
<dbReference type="GO" id="GO:0022904">
    <property type="term" value="P:respiratory electron transport chain"/>
    <property type="evidence" value="ECO:0007669"/>
    <property type="project" value="InterPro"/>
</dbReference>
<comment type="subcellular location">
    <subcellularLocation>
        <location evidence="1">Cell membrane</location>
        <topology evidence="1">Multi-pass membrane protein</topology>
    </subcellularLocation>
</comment>
<dbReference type="GO" id="GO:0020037">
    <property type="term" value="F:heme binding"/>
    <property type="evidence" value="ECO:0007669"/>
    <property type="project" value="TreeGrafter"/>
</dbReference>
<evidence type="ECO:0000256" key="1">
    <source>
        <dbReference type="ARBA" id="ARBA00004651"/>
    </source>
</evidence>
<evidence type="ECO:0000313" key="8">
    <source>
        <dbReference type="EMBL" id="HDK38156.1"/>
    </source>
</evidence>
<dbReference type="GO" id="GO:0009055">
    <property type="term" value="F:electron transfer activity"/>
    <property type="evidence" value="ECO:0007669"/>
    <property type="project" value="InterPro"/>
</dbReference>
<feature type="domain" description="Cytochrome b561 bacterial/Ni-hydrogenase" evidence="7">
    <location>
        <begin position="13"/>
        <end position="198"/>
    </location>
</feature>
<proteinExistence type="predicted"/>
<evidence type="ECO:0000259" key="7">
    <source>
        <dbReference type="Pfam" id="PF01292"/>
    </source>
</evidence>
<feature type="transmembrane region" description="Helical" evidence="6">
    <location>
        <begin position="42"/>
        <end position="62"/>
    </location>
</feature>
<dbReference type="GO" id="GO:0005886">
    <property type="term" value="C:plasma membrane"/>
    <property type="evidence" value="ECO:0007669"/>
    <property type="project" value="UniProtKB-SubCell"/>
</dbReference>
<keyword evidence="2" id="KW-1003">Cell membrane</keyword>
<evidence type="ECO:0000256" key="4">
    <source>
        <dbReference type="ARBA" id="ARBA00022989"/>
    </source>
</evidence>
<dbReference type="Pfam" id="PF01292">
    <property type="entry name" value="Ni_hydr_CYTB"/>
    <property type="match status" value="1"/>
</dbReference>
<dbReference type="SUPFAM" id="SSF81342">
    <property type="entry name" value="Transmembrane di-heme cytochromes"/>
    <property type="match status" value="1"/>
</dbReference>
<dbReference type="PANTHER" id="PTHR30485">
    <property type="entry name" value="NI/FE-HYDROGENASE 1 B-TYPE CYTOCHROME SUBUNIT"/>
    <property type="match status" value="1"/>
</dbReference>
<evidence type="ECO:0000256" key="2">
    <source>
        <dbReference type="ARBA" id="ARBA00022475"/>
    </source>
</evidence>
<dbReference type="InterPro" id="IPR011577">
    <property type="entry name" value="Cyt_b561_bac/Ni-Hgenase"/>
</dbReference>
<dbReference type="Gene3D" id="1.20.950.20">
    <property type="entry name" value="Transmembrane di-heme cytochromes, Chain C"/>
    <property type="match status" value="1"/>
</dbReference>
<keyword evidence="3 6" id="KW-0812">Transmembrane</keyword>
<evidence type="ECO:0000256" key="5">
    <source>
        <dbReference type="ARBA" id="ARBA00023136"/>
    </source>
</evidence>
<dbReference type="AlphaFoldDB" id="A0A831NYC1"/>
<dbReference type="InterPro" id="IPR051542">
    <property type="entry name" value="Hydrogenase_cytochrome"/>
</dbReference>
<reference evidence="8" key="1">
    <citation type="journal article" date="2020" name="mSystems">
        <title>Genome- and Community-Level Interaction Insights into Carbon Utilization and Element Cycling Functions of Hydrothermarchaeota in Hydrothermal Sediment.</title>
        <authorList>
            <person name="Zhou Z."/>
            <person name="Liu Y."/>
            <person name="Xu W."/>
            <person name="Pan J."/>
            <person name="Luo Z.H."/>
            <person name="Li M."/>
        </authorList>
    </citation>
    <scope>NUCLEOTIDE SEQUENCE [LARGE SCALE GENOMIC DNA]</scope>
    <source>
        <strain evidence="8">HyVt-26</strain>
    </source>
</reference>
<dbReference type="InterPro" id="IPR016174">
    <property type="entry name" value="Di-haem_cyt_TM"/>
</dbReference>
<accession>A0A831NYC1</accession>
<evidence type="ECO:0000256" key="6">
    <source>
        <dbReference type="SAM" id="Phobius"/>
    </source>
</evidence>
<dbReference type="PANTHER" id="PTHR30485:SF2">
    <property type="entry name" value="BLL0597 PROTEIN"/>
    <property type="match status" value="1"/>
</dbReference>
<evidence type="ECO:0000256" key="3">
    <source>
        <dbReference type="ARBA" id="ARBA00022692"/>
    </source>
</evidence>
<dbReference type="Proteomes" id="UP000885822">
    <property type="component" value="Unassembled WGS sequence"/>
</dbReference>
<organism evidence="8">
    <name type="scientific">Thiolapillus brandeum</name>
    <dbReference type="NCBI Taxonomy" id="1076588"/>
    <lineage>
        <taxon>Bacteria</taxon>
        <taxon>Pseudomonadati</taxon>
        <taxon>Pseudomonadota</taxon>
        <taxon>Gammaproteobacteria</taxon>
        <taxon>Chromatiales</taxon>
        <taxon>Sedimenticolaceae</taxon>
        <taxon>Thiolapillus</taxon>
    </lineage>
</organism>